<feature type="signal peptide" evidence="1">
    <location>
        <begin position="1"/>
        <end position="17"/>
    </location>
</feature>
<keyword evidence="4" id="KW-1185">Reference proteome</keyword>
<protein>
    <submittedName>
        <fullName evidence="2">Chromosome 2, complete genome</fullName>
    </submittedName>
</protein>
<organism evidence="3">
    <name type="scientific">Gibberella zeae (strain ATCC MYA-4620 / CBS 123657 / FGSC 9075 / NRRL 31084 / PH-1)</name>
    <name type="common">Wheat head blight fungus</name>
    <name type="synonym">Fusarium graminearum</name>
    <dbReference type="NCBI Taxonomy" id="229533"/>
    <lineage>
        <taxon>Eukaryota</taxon>
        <taxon>Fungi</taxon>
        <taxon>Dikarya</taxon>
        <taxon>Ascomycota</taxon>
        <taxon>Pezizomycotina</taxon>
        <taxon>Sordariomycetes</taxon>
        <taxon>Hypocreomycetidae</taxon>
        <taxon>Hypocreales</taxon>
        <taxon>Nectriaceae</taxon>
        <taxon>Fusarium</taxon>
    </lineage>
</organism>
<gene>
    <name evidence="2" type="ORF">FGRAMPH1_01T13399</name>
</gene>
<dbReference type="InParanoid" id="A0A0E0S4S8"/>
<reference evidence="2 4" key="4">
    <citation type="journal article" date="2015" name="BMC Genomics">
        <title>The completed genome sequence of the pathogenic ascomycete fungus Fusarium graminearum.</title>
        <authorList>
            <person name="King R."/>
            <person name="Urban M."/>
            <person name="Hammond-Kosack M.C."/>
            <person name="Hassani-Pak K."/>
            <person name="Hammond-Kosack K.E."/>
        </authorList>
    </citation>
    <scope>NUCLEOTIDE SEQUENCE [LARGE SCALE GENOMIC DNA]</scope>
    <source>
        <strain evidence="4">ATCC MYA-4620 / CBS 123657 / FGSC 9075 / NRRL 31084 / PH-1</strain>
        <strain evidence="2">PH-1</strain>
    </source>
</reference>
<name>A0A0E0S4S8_GIBZE</name>
<evidence type="ECO:0000256" key="1">
    <source>
        <dbReference type="SAM" id="SignalP"/>
    </source>
</evidence>
<dbReference type="Proteomes" id="UP000070720">
    <property type="component" value="Chromosome 2"/>
</dbReference>
<dbReference type="EMBL" id="HG970333">
    <property type="protein sequence ID" value="CEF78503.1"/>
    <property type="molecule type" value="Genomic_DNA"/>
</dbReference>
<reference evidence="3 4" key="1">
    <citation type="journal article" date="2007" name="Science">
        <title>The Fusarium graminearum genome reveals a link between localized polymorphism and pathogen specialization.</title>
        <authorList>
            <person name="Cuomo C.A."/>
            <person name="Gueldener U."/>
            <person name="Xu J.-R."/>
            <person name="Trail F."/>
            <person name="Turgeon B.G."/>
            <person name="Di Pietro A."/>
            <person name="Walton J.D."/>
            <person name="Ma L.-J."/>
            <person name="Baker S.E."/>
            <person name="Rep M."/>
            <person name="Adam G."/>
            <person name="Antoniw J."/>
            <person name="Baldwin T."/>
            <person name="Calvo S.E."/>
            <person name="Chang Y.-L."/>
            <person name="DeCaprio D."/>
            <person name="Gale L.R."/>
            <person name="Gnerre S."/>
            <person name="Goswami R.S."/>
            <person name="Hammond-Kosack K."/>
            <person name="Harris L.J."/>
            <person name="Hilburn K."/>
            <person name="Kennell J.C."/>
            <person name="Kroken S."/>
            <person name="Magnuson J.K."/>
            <person name="Mannhaupt G."/>
            <person name="Mauceli E.W."/>
            <person name="Mewes H.-W."/>
            <person name="Mitterbauer R."/>
            <person name="Muehlbauer G."/>
            <person name="Muensterkoetter M."/>
            <person name="Nelson D."/>
            <person name="O'Donnell K."/>
            <person name="Ouellet T."/>
            <person name="Qi W."/>
            <person name="Quesneville H."/>
            <person name="Roncero M.I.G."/>
            <person name="Seong K.-Y."/>
            <person name="Tetko I.V."/>
            <person name="Urban M."/>
            <person name="Waalwijk C."/>
            <person name="Ward T.J."/>
            <person name="Yao J."/>
            <person name="Birren B.W."/>
            <person name="Kistler H.C."/>
        </authorList>
    </citation>
    <scope>NUCLEOTIDE SEQUENCE [LARGE SCALE GENOMIC DNA]</scope>
    <source>
        <strain evidence="4">ATCC MYA-4620 / CBS 123657 / FGSC 9075 / NRRL 31084 / PH-1</strain>
        <strain evidence="3">PH-1 / ATCC MYA-4620 / FGSC 9075 / NRRL 31084</strain>
    </source>
</reference>
<sequence length="93" mass="9937">MKVSMIIALPFLVLASAAPAKLDERQPVDVSKVVSKVESIVKCEAKIARSIHVCFPDIVAGDPVGLTEINTCLAKLSKSSGRALRLESVPCIY</sequence>
<evidence type="ECO:0000313" key="3">
    <source>
        <dbReference type="EnsemblFungi" id="CEF78503"/>
    </source>
</evidence>
<accession>A0A0E0S4S8</accession>
<keyword evidence="1" id="KW-0732">Signal</keyword>
<dbReference type="VEuPathDB" id="FungiDB:FGRAMPH1_01G13399"/>
<feature type="chain" id="PRO_5010027131" evidence="1">
    <location>
        <begin position="18"/>
        <end position="93"/>
    </location>
</feature>
<reference key="3">
    <citation type="submission" date="2014-02" db="EMBL/GenBank/DDBJ databases">
        <title>A revised Fusarium graminearum genomic reference sequence using whole shotgun re-sequencing.</title>
        <authorList>
            <person name="King R."/>
            <person name="Urban M."/>
            <person name="Hassani-Pak K."/>
            <person name="Hammond-Kosack K."/>
        </authorList>
    </citation>
    <scope>NUCLEOTIDE SEQUENCE</scope>
    <source>
        <strain>PH-1</strain>
    </source>
</reference>
<dbReference type="AlphaFoldDB" id="A0A0E0S4S8"/>
<evidence type="ECO:0000313" key="2">
    <source>
        <dbReference type="EMBL" id="CEF78503.1"/>
    </source>
</evidence>
<reference evidence="3 4" key="2">
    <citation type="journal article" date="2010" name="Nature">
        <title>Comparative genomics reveals mobile pathogenicity chromosomes in Fusarium.</title>
        <authorList>
            <person name="Ma L.J."/>
            <person name="van der Does H.C."/>
            <person name="Borkovich K.A."/>
            <person name="Coleman J.J."/>
            <person name="Daboussi M.J."/>
            <person name="Di Pietro A."/>
            <person name="Dufresne M."/>
            <person name="Freitag M."/>
            <person name="Grabherr M."/>
            <person name="Henrissat B."/>
            <person name="Houterman P.M."/>
            <person name="Kang S."/>
            <person name="Shim W.B."/>
            <person name="Woloshuk C."/>
            <person name="Xie X."/>
            <person name="Xu J.R."/>
            <person name="Antoniw J."/>
            <person name="Baker S.E."/>
            <person name="Bluhm B.H."/>
            <person name="Breakspear A."/>
            <person name="Brown D.W."/>
            <person name="Butchko R.A."/>
            <person name="Chapman S."/>
            <person name="Coulson R."/>
            <person name="Coutinho P.M."/>
            <person name="Danchin E.G."/>
            <person name="Diener A."/>
            <person name="Gale L.R."/>
            <person name="Gardiner D.M."/>
            <person name="Goff S."/>
            <person name="Hammond-Kosack K.E."/>
            <person name="Hilburn K."/>
            <person name="Hua-Van A."/>
            <person name="Jonkers W."/>
            <person name="Kazan K."/>
            <person name="Kodira C.D."/>
            <person name="Koehrsen M."/>
            <person name="Kumar L."/>
            <person name="Lee Y.H."/>
            <person name="Li L."/>
            <person name="Manners J.M."/>
            <person name="Miranda-Saavedra D."/>
            <person name="Mukherjee M."/>
            <person name="Park G."/>
            <person name="Park J."/>
            <person name="Park S.Y."/>
            <person name="Proctor R.H."/>
            <person name="Regev A."/>
            <person name="Ruiz-Roldan M.C."/>
            <person name="Sain D."/>
            <person name="Sakthikumar S."/>
            <person name="Sykes S."/>
            <person name="Schwartz D.C."/>
            <person name="Turgeon B.G."/>
            <person name="Wapinski I."/>
            <person name="Yoder O."/>
            <person name="Young S."/>
            <person name="Zeng Q."/>
            <person name="Zhou S."/>
            <person name="Galagan J."/>
            <person name="Cuomo C.A."/>
            <person name="Kistler H.C."/>
            <person name="Rep M."/>
        </authorList>
    </citation>
    <scope>GENOME REANNOTATION</scope>
    <source>
        <strain evidence="4">ATCC MYA-4620 / CBS 123657 / FGSC 9075 / NRRL 31084 / PH-1</strain>
        <strain evidence="3">PH-1 / ATCC MYA-4620 / FGSC 9075 / NRRL 31084</strain>
    </source>
</reference>
<dbReference type="EnsemblFungi" id="CEF78503">
    <property type="protein sequence ID" value="CEF78503"/>
    <property type="gene ID" value="FGRRES_15194"/>
</dbReference>
<evidence type="ECO:0000313" key="4">
    <source>
        <dbReference type="Proteomes" id="UP000070720"/>
    </source>
</evidence>
<reference evidence="3" key="5">
    <citation type="submission" date="2017-01" db="UniProtKB">
        <authorList>
            <consortium name="EnsemblFungi"/>
        </authorList>
    </citation>
    <scope>IDENTIFICATION</scope>
    <source>
        <strain evidence="3">PH-1 / ATCC MYA-4620 / FGSC 9075 / NRRL 31084</strain>
    </source>
</reference>
<proteinExistence type="predicted"/>